<dbReference type="AlphaFoldDB" id="A0A8A1L5Z8"/>
<proteinExistence type="predicted"/>
<dbReference type="Proteomes" id="UP000663419">
    <property type="component" value="Chromosome 1"/>
</dbReference>
<protein>
    <submittedName>
        <fullName evidence="1">Uncharacterized protein</fullName>
    </submittedName>
</protein>
<dbReference type="VEuPathDB" id="FungiDB:I7I53_09704"/>
<reference evidence="1" key="1">
    <citation type="submission" date="2021-01" db="EMBL/GenBank/DDBJ databases">
        <title>Chromosome-level genome assembly of a human fungal pathogen reveals clustering of transcriptionally co-regulated genes.</title>
        <authorList>
            <person name="Voorhies M."/>
            <person name="Cohen S."/>
            <person name="Shea T.P."/>
            <person name="Petrus S."/>
            <person name="Munoz J.F."/>
            <person name="Poplawski S."/>
            <person name="Goldman W.E."/>
            <person name="Michael T."/>
            <person name="Cuomo C.A."/>
            <person name="Sil A."/>
            <person name="Beyhan S."/>
        </authorList>
    </citation>
    <scope>NUCLEOTIDE SEQUENCE</scope>
    <source>
        <strain evidence="1">H88</strain>
    </source>
</reference>
<sequence>MKTTSWVFNVFLPKSKSPHNHTKRVGLRSTLQVSPGRRRNTMSTTIILAGLFGERPCQHINLTSSRISSTMSLNGMFANKWESYVLGNGLPHSSNI</sequence>
<evidence type="ECO:0000313" key="2">
    <source>
        <dbReference type="Proteomes" id="UP000663419"/>
    </source>
</evidence>
<gene>
    <name evidence="1" type="ORF">I7I53_09704</name>
</gene>
<evidence type="ECO:0000313" key="1">
    <source>
        <dbReference type="EMBL" id="QSS49376.1"/>
    </source>
</evidence>
<name>A0A8A1L5Z8_AJEC8</name>
<dbReference type="EMBL" id="CP069102">
    <property type="protein sequence ID" value="QSS49376.1"/>
    <property type="molecule type" value="Genomic_DNA"/>
</dbReference>
<organism evidence="1 2">
    <name type="scientific">Ajellomyces capsulatus (strain H88)</name>
    <name type="common">Darling's disease fungus</name>
    <name type="synonym">Histoplasma capsulatum</name>
    <dbReference type="NCBI Taxonomy" id="544711"/>
    <lineage>
        <taxon>Eukaryota</taxon>
        <taxon>Fungi</taxon>
        <taxon>Dikarya</taxon>
        <taxon>Ascomycota</taxon>
        <taxon>Pezizomycotina</taxon>
        <taxon>Eurotiomycetes</taxon>
        <taxon>Eurotiomycetidae</taxon>
        <taxon>Onygenales</taxon>
        <taxon>Ajellomycetaceae</taxon>
        <taxon>Histoplasma</taxon>
    </lineage>
</organism>
<accession>A0A8A1L5Z8</accession>